<gene>
    <name evidence="2" type="ORF">PEBR_34870</name>
</gene>
<dbReference type="InterPro" id="IPR036188">
    <property type="entry name" value="FAD/NAD-bd_sf"/>
</dbReference>
<feature type="compositionally biased region" description="Low complexity" evidence="1">
    <location>
        <begin position="94"/>
        <end position="112"/>
    </location>
</feature>
<accession>A0A1S9RDI2</accession>
<proteinExistence type="predicted"/>
<evidence type="ECO:0000256" key="1">
    <source>
        <dbReference type="SAM" id="MobiDB-lite"/>
    </source>
</evidence>
<evidence type="ECO:0000313" key="2">
    <source>
        <dbReference type="EMBL" id="OOQ83421.1"/>
    </source>
</evidence>
<dbReference type="Gene3D" id="3.50.50.60">
    <property type="entry name" value="FAD/NAD(P)-binding domain"/>
    <property type="match status" value="1"/>
</dbReference>
<dbReference type="PANTHER" id="PTHR38663">
    <property type="match status" value="1"/>
</dbReference>
<comment type="caution">
    <text evidence="2">The sequence shown here is derived from an EMBL/GenBank/DDBJ whole genome shotgun (WGS) entry which is preliminary data.</text>
</comment>
<reference evidence="3" key="1">
    <citation type="submission" date="2015-09" db="EMBL/GenBank/DDBJ databases">
        <authorList>
            <person name="Fill T.P."/>
            <person name="Baretta J.F."/>
            <person name="de Almeida L.G."/>
            <person name="Rocha M."/>
            <person name="de Souza D.H."/>
            <person name="Malavazi I."/>
            <person name="Cerdeira L.T."/>
            <person name="Hong H."/>
            <person name="Samborskyy M."/>
            <person name="de Vasconcelos A.T."/>
            <person name="Leadlay P."/>
            <person name="Rodrigues-Filho E."/>
        </authorList>
    </citation>
    <scope>NUCLEOTIDE SEQUENCE [LARGE SCALE GENOMIC DNA]</scope>
    <source>
        <strain evidence="3">LaBioMMi 136</strain>
    </source>
</reference>
<dbReference type="AlphaFoldDB" id="A0A1S9RDI2"/>
<protein>
    <submittedName>
        <fullName evidence="2">FAD binding domain protein</fullName>
    </submittedName>
</protein>
<dbReference type="SUPFAM" id="SSF51905">
    <property type="entry name" value="FAD/NAD(P)-binding domain"/>
    <property type="match status" value="2"/>
</dbReference>
<sequence>MHPPSEIHDVIIVGAGPCGLAVASRIRENTPSAVFTDEEHQRYHWIKKHTGKMNLVQAGRSKKNGVRAEKWNRGQRACPCKGEMNTGLYRRASTDSASSVPSLSSDSSTSSNASISTLVLDGTGDQWMQRWNNAFRTLEIKQLRSPMFFHVDPGDRDGMLAYTQEVGREEDLWEISGCVGKEMSKHKKKKRRQSGKPQTLGVEIDERDRKDYFSPSTDLFADYCASIIDRYDLDEPGQILKQEVTEITHGYLPDNLDIEVPNSKVFTLTTSTGQKFYSRAVVLAMGAGGAGIQKIFPWKPSNEAEGADACCHSMEIKTFPSPNVQAKIQQRRETHVVVVGGGLSSAQIVDMAVRKGVTKVWFLMRSEYKVKHFDLSLPWMGKYKNWEKAAFWSADTDEGEQRAVKSWKVPMTNAISPLPFFTERLQMIKSARNGGSITPRYTRIVKQHVARHRASIHTRTEITSHDYDPETRTWTLTTDPPIPNLPPIDYIYFATGARSDIREMPVLSNIINQYPIEVIDGLPCLTDDLMWREDVPLYLTGRLGALRLGPGAPNLEGARLGAERIAWSLEEILEKDRGIGDQCEGFCGLGNRYASLVEDGEGYNEEV</sequence>
<evidence type="ECO:0000313" key="3">
    <source>
        <dbReference type="Proteomes" id="UP000190744"/>
    </source>
</evidence>
<dbReference type="Proteomes" id="UP000190744">
    <property type="component" value="Unassembled WGS sequence"/>
</dbReference>
<name>A0A1S9RDI2_PENBI</name>
<feature type="region of interest" description="Disordered" evidence="1">
    <location>
        <begin position="91"/>
        <end position="112"/>
    </location>
</feature>
<organism evidence="2 3">
    <name type="scientific">Penicillium brasilianum</name>
    <dbReference type="NCBI Taxonomy" id="104259"/>
    <lineage>
        <taxon>Eukaryota</taxon>
        <taxon>Fungi</taxon>
        <taxon>Dikarya</taxon>
        <taxon>Ascomycota</taxon>
        <taxon>Pezizomycotina</taxon>
        <taxon>Eurotiomycetes</taxon>
        <taxon>Eurotiomycetidae</taxon>
        <taxon>Eurotiales</taxon>
        <taxon>Aspergillaceae</taxon>
        <taxon>Penicillium</taxon>
    </lineage>
</organism>
<dbReference type="EMBL" id="LJBN01000197">
    <property type="protein sequence ID" value="OOQ83421.1"/>
    <property type="molecule type" value="Genomic_DNA"/>
</dbReference>
<dbReference type="PANTHER" id="PTHR38663:SF1">
    <property type="entry name" value="L-ORNITHINE N(5)-MONOOXYGENASE"/>
    <property type="match status" value="1"/>
</dbReference>